<keyword evidence="2" id="KW-1133">Transmembrane helix</keyword>
<keyword evidence="2" id="KW-0472">Membrane</keyword>
<evidence type="ECO:0000313" key="4">
    <source>
        <dbReference type="Proteomes" id="UP000777438"/>
    </source>
</evidence>
<protein>
    <submittedName>
        <fullName evidence="3">SUR7/PalI family-domain-containing protein</fullName>
    </submittedName>
</protein>
<name>A0A9P9ATW6_9HYPO</name>
<accession>A0A9P9ATW6</accession>
<feature type="compositionally biased region" description="Low complexity" evidence="1">
    <location>
        <begin position="292"/>
        <end position="306"/>
    </location>
</feature>
<feature type="transmembrane region" description="Helical" evidence="2">
    <location>
        <begin position="154"/>
        <end position="172"/>
    </location>
</feature>
<dbReference type="Proteomes" id="UP000777438">
    <property type="component" value="Unassembled WGS sequence"/>
</dbReference>
<reference evidence="3 4" key="1">
    <citation type="journal article" date="2021" name="Nat. Commun.">
        <title>Genetic determinants of endophytism in the Arabidopsis root mycobiome.</title>
        <authorList>
            <person name="Mesny F."/>
            <person name="Miyauchi S."/>
            <person name="Thiergart T."/>
            <person name="Pickel B."/>
            <person name="Atanasova L."/>
            <person name="Karlsson M."/>
            <person name="Huettel B."/>
            <person name="Barry K.W."/>
            <person name="Haridas S."/>
            <person name="Chen C."/>
            <person name="Bauer D."/>
            <person name="Andreopoulos W."/>
            <person name="Pangilinan J."/>
            <person name="LaButti K."/>
            <person name="Riley R."/>
            <person name="Lipzen A."/>
            <person name="Clum A."/>
            <person name="Drula E."/>
            <person name="Henrissat B."/>
            <person name="Kohler A."/>
            <person name="Grigoriev I.V."/>
            <person name="Martin F.M."/>
            <person name="Hacquard S."/>
        </authorList>
    </citation>
    <scope>NUCLEOTIDE SEQUENCE [LARGE SCALE GENOMIC DNA]</scope>
    <source>
        <strain evidence="3 4">MPI-CAGE-CH-0241</strain>
    </source>
</reference>
<feature type="transmembrane region" description="Helical" evidence="2">
    <location>
        <begin position="184"/>
        <end position="212"/>
    </location>
</feature>
<dbReference type="PANTHER" id="PTHR28019">
    <property type="entry name" value="CELL MEMBRANE PROTEIN YLR413W-RELATED"/>
    <property type="match status" value="1"/>
</dbReference>
<sequence>MGVGRFFCVALPFALTVGSIIFLLVGALAGVADKSLYLFRLDVSDLSIDPASVDSIIDNISSRDLHDRAAKTTNITAADLGLAKVYDIGLWGYCYTDQKNKRHCTKAKFDWANEALNTSYIEHFGSAAGVEIDLPDEIENALKAFRHVTKWTEVAYLIAFIALAVEIVLGIFANCSTLVSCCTWIIAGIATTLVGCAAGLSTAMAAVVVGAVEASAKYYGVTGKINTTFLSVVWLAFALALGASMFWVFTICCCKPEHRSSSSRKNRRSDGEKLLPSGGGYAPLGNDHEMTSGNYYNQNQSQSQYGAPRYPSGARSDLAYEPYSHRA</sequence>
<feature type="transmembrane region" description="Helical" evidence="2">
    <location>
        <begin position="232"/>
        <end position="254"/>
    </location>
</feature>
<comment type="caution">
    <text evidence="3">The sequence shown here is derived from an EMBL/GenBank/DDBJ whole genome shotgun (WGS) entry which is preliminary data.</text>
</comment>
<gene>
    <name evidence="3" type="ORF">B0T10DRAFT_470172</name>
</gene>
<evidence type="ECO:0000313" key="3">
    <source>
        <dbReference type="EMBL" id="KAH6900301.1"/>
    </source>
</evidence>
<evidence type="ECO:0000256" key="1">
    <source>
        <dbReference type="SAM" id="MobiDB-lite"/>
    </source>
</evidence>
<proteinExistence type="predicted"/>
<dbReference type="AlphaFoldDB" id="A0A9P9ATW6"/>
<dbReference type="Pfam" id="PF06687">
    <property type="entry name" value="SUR7"/>
    <property type="match status" value="1"/>
</dbReference>
<organism evidence="3 4">
    <name type="scientific">Thelonectria olida</name>
    <dbReference type="NCBI Taxonomy" id="1576542"/>
    <lineage>
        <taxon>Eukaryota</taxon>
        <taxon>Fungi</taxon>
        <taxon>Dikarya</taxon>
        <taxon>Ascomycota</taxon>
        <taxon>Pezizomycotina</taxon>
        <taxon>Sordariomycetes</taxon>
        <taxon>Hypocreomycetidae</taxon>
        <taxon>Hypocreales</taxon>
        <taxon>Nectriaceae</taxon>
        <taxon>Thelonectria</taxon>
    </lineage>
</organism>
<keyword evidence="4" id="KW-1185">Reference proteome</keyword>
<dbReference type="GO" id="GO:0031505">
    <property type="term" value="P:fungal-type cell wall organization"/>
    <property type="evidence" value="ECO:0007669"/>
    <property type="project" value="TreeGrafter"/>
</dbReference>
<dbReference type="GO" id="GO:0005886">
    <property type="term" value="C:plasma membrane"/>
    <property type="evidence" value="ECO:0007669"/>
    <property type="project" value="InterPro"/>
</dbReference>
<dbReference type="InterPro" id="IPR009571">
    <property type="entry name" value="SUR7/Rim9-like_fungi"/>
</dbReference>
<feature type="region of interest" description="Disordered" evidence="1">
    <location>
        <begin position="258"/>
        <end position="327"/>
    </location>
</feature>
<evidence type="ECO:0000256" key="2">
    <source>
        <dbReference type="SAM" id="Phobius"/>
    </source>
</evidence>
<dbReference type="InterPro" id="IPR052413">
    <property type="entry name" value="SUR7_domain"/>
</dbReference>
<dbReference type="PANTHER" id="PTHR28019:SF3">
    <property type="entry name" value="INTEGRAL MEMBRANE PROTEIN (AFU_ORTHOLOGUE AFUA_6G07470)"/>
    <property type="match status" value="1"/>
</dbReference>
<dbReference type="GO" id="GO:0051285">
    <property type="term" value="C:cell cortex of cell tip"/>
    <property type="evidence" value="ECO:0007669"/>
    <property type="project" value="TreeGrafter"/>
</dbReference>
<dbReference type="EMBL" id="JAGPYM010000001">
    <property type="protein sequence ID" value="KAH6900301.1"/>
    <property type="molecule type" value="Genomic_DNA"/>
</dbReference>
<dbReference type="OrthoDB" id="4480814at2759"/>
<keyword evidence="2" id="KW-0812">Transmembrane</keyword>